<reference evidence="1 2" key="1">
    <citation type="submission" date="2020-07" db="EMBL/GenBank/DDBJ databases">
        <title>Genomic characterization of Flavobacterium psychrophilum strains.</title>
        <authorList>
            <person name="Castillo D."/>
            <person name="Jorgensen J."/>
            <person name="Middelboe M."/>
        </authorList>
    </citation>
    <scope>NUCLEOTIDE SEQUENCE [LARGE SCALE GENOMIC DNA]</scope>
    <source>
        <strain evidence="1 2">FPS-R7</strain>
    </source>
</reference>
<dbReference type="PANTHER" id="PTHR30438">
    <property type="entry name" value="36 KDA ANTIGEN-RELATED"/>
    <property type="match status" value="1"/>
</dbReference>
<dbReference type="OMA" id="IDMQDAW"/>
<dbReference type="KEGG" id="fpw:IA04_01345"/>
<dbReference type="KEGG" id="fpq:IB65_01345"/>
<dbReference type="RefSeq" id="WP_011962467.1">
    <property type="nucleotide sequence ID" value="NZ_CBCRUL010000017.1"/>
</dbReference>
<dbReference type="PROSITE" id="PS51257">
    <property type="entry name" value="PROKAR_LIPOPROTEIN"/>
    <property type="match status" value="1"/>
</dbReference>
<dbReference type="KEGG" id="fpc:FPSM_00331"/>
<protein>
    <submittedName>
        <fullName evidence="1">Efflux RND transporter periplasmic adaptor subunit</fullName>
    </submittedName>
</protein>
<dbReference type="Gene3D" id="2.40.30.170">
    <property type="match status" value="1"/>
</dbReference>
<proteinExistence type="predicted"/>
<dbReference type="GeneID" id="66553927"/>
<evidence type="ECO:0000313" key="2">
    <source>
        <dbReference type="Proteomes" id="UP000596329"/>
    </source>
</evidence>
<evidence type="ECO:0000313" key="1">
    <source>
        <dbReference type="EMBL" id="QRE04516.1"/>
    </source>
</evidence>
<dbReference type="Gene3D" id="2.40.50.100">
    <property type="match status" value="1"/>
</dbReference>
<accession>A0A075S7Z4</accession>
<dbReference type="KEGG" id="fpv:IA03_01405"/>
<name>A0A075S7Z4_FLAPS</name>
<organism evidence="1 2">
    <name type="scientific">Flavobacterium psychrophilum</name>
    <dbReference type="NCBI Taxonomy" id="96345"/>
    <lineage>
        <taxon>Bacteria</taxon>
        <taxon>Pseudomonadati</taxon>
        <taxon>Bacteroidota</taxon>
        <taxon>Flavobacteriia</taxon>
        <taxon>Flavobacteriales</taxon>
        <taxon>Flavobacteriaceae</taxon>
        <taxon>Flavobacterium</taxon>
    </lineage>
</organism>
<gene>
    <name evidence="1" type="ORF">H0H26_02640</name>
</gene>
<dbReference type="EMBL" id="CP059075">
    <property type="protein sequence ID" value="QRE04516.1"/>
    <property type="molecule type" value="Genomic_DNA"/>
</dbReference>
<dbReference type="SUPFAM" id="SSF111369">
    <property type="entry name" value="HlyD-like secretion proteins"/>
    <property type="match status" value="1"/>
</dbReference>
<dbReference type="AlphaFoldDB" id="A0A075S7Z4"/>
<dbReference type="Proteomes" id="UP000596329">
    <property type="component" value="Chromosome"/>
</dbReference>
<dbReference type="KEGG" id="fpk:IA06_01400"/>
<sequence length="332" mass="36910">MKKTFYLISKNSYITLIITFLVISCKDKNENTITLDGKIEREQISVVSKLAGKVQNVLAEEGQDVEAGDTLIILELPEVEAKKYQAKGALLSAEAQYQMAKKGATQGQIIQLNAKVSGLKEQLSFAEKSMRRMQNMLSDSLVPQQKFDEVFAKYQGAKNQYTASVAERDEAQNGARIEQQTMALGQQERALGGIDEINIAANERFIKAPQKMSIENITLKKGELALPGYSIVNGFLNETTFFKFTIAESQLSSVKKGGQIQVHIPYENKTITGKVVWIKPLSSYANITSAYPDFEQGQTLYEIKIAPINPKETENLLIKSTVQISIQSVNKK</sequence>